<keyword evidence="1" id="KW-0479">Metal-binding</keyword>
<dbReference type="Proteomes" id="UP000018468">
    <property type="component" value="Linkage group LG7"/>
</dbReference>
<reference evidence="8" key="3">
    <citation type="submission" date="2025-09" db="UniProtKB">
        <authorList>
            <consortium name="Ensembl"/>
        </authorList>
    </citation>
    <scope>IDENTIFICATION</scope>
</reference>
<proteinExistence type="predicted"/>
<dbReference type="OrthoDB" id="10251219at2759"/>
<dbReference type="eggNOG" id="KOG4265">
    <property type="taxonomic scope" value="Eukaryota"/>
</dbReference>
<evidence type="ECO:0000256" key="4">
    <source>
        <dbReference type="PROSITE-ProRule" id="PRU00175"/>
    </source>
</evidence>
<keyword evidence="3" id="KW-0862">Zinc</keyword>
<dbReference type="GeneID" id="102682371"/>
<dbReference type="Bgee" id="ENSLOCG00000012123">
    <property type="expression patterns" value="Expressed in bone element and 13 other cell types or tissues"/>
</dbReference>
<dbReference type="InterPro" id="IPR001841">
    <property type="entry name" value="Znf_RING"/>
</dbReference>
<dbReference type="KEGG" id="loc:102682371"/>
<dbReference type="CTD" id="10668"/>
<evidence type="ECO:0000256" key="2">
    <source>
        <dbReference type="ARBA" id="ARBA00022771"/>
    </source>
</evidence>
<dbReference type="PROSITE" id="PS50089">
    <property type="entry name" value="ZF_RING_2"/>
    <property type="match status" value="1"/>
</dbReference>
<accession>W5N2Q7</accession>
<dbReference type="InterPro" id="IPR042496">
    <property type="entry name" value="CGRF1"/>
</dbReference>
<keyword evidence="6" id="KW-0812">Transmembrane</keyword>
<evidence type="ECO:0000256" key="3">
    <source>
        <dbReference type="ARBA" id="ARBA00022833"/>
    </source>
</evidence>
<dbReference type="GeneTree" id="ENSGT00390000004542"/>
<dbReference type="HOGENOM" id="CLU_053217_0_0_1"/>
<evidence type="ECO:0000259" key="7">
    <source>
        <dbReference type="PROSITE" id="PS50089"/>
    </source>
</evidence>
<sequence>MPNDFVVMVQHSSGVFTAFDMAAVFLVMLYEYSPLFYISVVSLCFVITAAMVLGWFSFDVPVILRSSDDTDSIPNIPEKRMVEVKNPFALEIDSTASSVTGGVSLKPRCLENCVLSCYWGCTVQGLEAALQTHQLSQRINTPQRFEEALRSDYQHSQTFFIDKEDTEERHCQLPADLGIADFGQLPRSRYPLLALLTLAEPETRQLYEIVANLTVIHIPDEKYRLSSRILYQYILTAQGHMYDLKQLFMSADGRDWSRETEPGPSGEEGEQGEEAERGVARDCVVCQCAPVNRVLLPCRHACVCDACVARFRHCPMCRTFVLESFALSPRLATGQREGAVAGPGLLADGHSLQDDGGAASAVSA</sequence>
<evidence type="ECO:0000313" key="9">
    <source>
        <dbReference type="Proteomes" id="UP000018468"/>
    </source>
</evidence>
<evidence type="ECO:0000256" key="6">
    <source>
        <dbReference type="SAM" id="Phobius"/>
    </source>
</evidence>
<reference evidence="9" key="1">
    <citation type="submission" date="2011-12" db="EMBL/GenBank/DDBJ databases">
        <title>The Draft Genome of Lepisosteus oculatus.</title>
        <authorList>
            <consortium name="The Broad Institute Genome Assembly &amp; Analysis Group"/>
            <consortium name="Computational R&amp;D Group"/>
            <consortium name="and Sequencing Platform"/>
            <person name="Di Palma F."/>
            <person name="Alfoldi J."/>
            <person name="Johnson J."/>
            <person name="Berlin A."/>
            <person name="Gnerre S."/>
            <person name="Jaffe D."/>
            <person name="MacCallum I."/>
            <person name="Young S."/>
            <person name="Walker B.J."/>
            <person name="Lander E.S."/>
            <person name="Lindblad-Toh K."/>
        </authorList>
    </citation>
    <scope>NUCLEOTIDE SEQUENCE [LARGE SCALE GENOMIC DNA]</scope>
</reference>
<dbReference type="PANTHER" id="PTHR15379">
    <property type="entry name" value="CELL GROWTH REGULATOR WITH RING FINGER DOMAIN PROTEIN 1"/>
    <property type="match status" value="1"/>
</dbReference>
<dbReference type="GO" id="GO:0008270">
    <property type="term" value="F:zinc ion binding"/>
    <property type="evidence" value="ECO:0007669"/>
    <property type="project" value="UniProtKB-KW"/>
</dbReference>
<dbReference type="Gene3D" id="3.30.40.10">
    <property type="entry name" value="Zinc/RING finger domain, C3HC4 (zinc finger)"/>
    <property type="match status" value="1"/>
</dbReference>
<dbReference type="STRING" id="7918.ENSLOCP00000014916"/>
<dbReference type="OMA" id="IYCQLPK"/>
<reference evidence="8" key="2">
    <citation type="submission" date="2025-08" db="UniProtKB">
        <authorList>
            <consortium name="Ensembl"/>
        </authorList>
    </citation>
    <scope>IDENTIFICATION</scope>
</reference>
<dbReference type="InParanoid" id="W5N2Q7"/>
<dbReference type="SUPFAM" id="SSF57850">
    <property type="entry name" value="RING/U-box"/>
    <property type="match status" value="1"/>
</dbReference>
<keyword evidence="2 4" id="KW-0863">Zinc-finger</keyword>
<dbReference type="Ensembl" id="ENSLOCT00000014945.1">
    <property type="protein sequence ID" value="ENSLOCP00000014916.1"/>
    <property type="gene ID" value="ENSLOCG00000012123.1"/>
</dbReference>
<dbReference type="EMBL" id="AHAT01019073">
    <property type="status" value="NOT_ANNOTATED_CDS"/>
    <property type="molecule type" value="Genomic_DNA"/>
</dbReference>
<name>W5N2Q7_LEPOC</name>
<organism evidence="8 9">
    <name type="scientific">Lepisosteus oculatus</name>
    <name type="common">Spotted gar</name>
    <dbReference type="NCBI Taxonomy" id="7918"/>
    <lineage>
        <taxon>Eukaryota</taxon>
        <taxon>Metazoa</taxon>
        <taxon>Chordata</taxon>
        <taxon>Craniata</taxon>
        <taxon>Vertebrata</taxon>
        <taxon>Euteleostomi</taxon>
        <taxon>Actinopterygii</taxon>
        <taxon>Neopterygii</taxon>
        <taxon>Holostei</taxon>
        <taxon>Semionotiformes</taxon>
        <taxon>Lepisosteidae</taxon>
        <taxon>Lepisosteus</taxon>
    </lineage>
</organism>
<dbReference type="InterPro" id="IPR013083">
    <property type="entry name" value="Znf_RING/FYVE/PHD"/>
</dbReference>
<dbReference type="PANTHER" id="PTHR15379:SF2">
    <property type="entry name" value="CELL GROWTH REGULATOR WITH RING FINGER DOMAIN PROTEIN 1"/>
    <property type="match status" value="1"/>
</dbReference>
<feature type="region of interest" description="Disordered" evidence="5">
    <location>
        <begin position="255"/>
        <end position="274"/>
    </location>
</feature>
<keyword evidence="6" id="KW-0472">Membrane</keyword>
<dbReference type="AlphaFoldDB" id="W5N2Q7"/>
<protein>
    <submittedName>
        <fullName evidence="8">Cell growth regulator with ring finger domain 1</fullName>
    </submittedName>
</protein>
<dbReference type="Pfam" id="PF13920">
    <property type="entry name" value="zf-C3HC4_3"/>
    <property type="match status" value="1"/>
</dbReference>
<keyword evidence="9" id="KW-1185">Reference proteome</keyword>
<dbReference type="CDD" id="cd16787">
    <property type="entry name" value="mRING-HC-C3HC5_CGRF1"/>
    <property type="match status" value="1"/>
</dbReference>
<evidence type="ECO:0000256" key="5">
    <source>
        <dbReference type="SAM" id="MobiDB-lite"/>
    </source>
</evidence>
<keyword evidence="6" id="KW-1133">Transmembrane helix</keyword>
<feature type="transmembrane region" description="Helical" evidence="6">
    <location>
        <begin position="12"/>
        <end position="30"/>
    </location>
</feature>
<feature type="domain" description="RING-type" evidence="7">
    <location>
        <begin position="283"/>
        <end position="318"/>
    </location>
</feature>
<evidence type="ECO:0000313" key="8">
    <source>
        <dbReference type="Ensembl" id="ENSLOCP00000014916.1"/>
    </source>
</evidence>
<feature type="transmembrane region" description="Helical" evidence="6">
    <location>
        <begin position="36"/>
        <end position="58"/>
    </location>
</feature>
<dbReference type="GO" id="GO:0030308">
    <property type="term" value="P:negative regulation of cell growth"/>
    <property type="evidence" value="ECO:0000318"/>
    <property type="project" value="GO_Central"/>
</dbReference>
<evidence type="ECO:0000256" key="1">
    <source>
        <dbReference type="ARBA" id="ARBA00022723"/>
    </source>
</evidence>
<feature type="region of interest" description="Disordered" evidence="5">
    <location>
        <begin position="345"/>
        <end position="364"/>
    </location>
</feature>